<reference evidence="3" key="1">
    <citation type="journal article" date="2021" name="bioRxiv">
        <title>Whole Genome Assembly and Annotation of Northern Wild Rice, Zizania palustris L., Supports a Whole Genome Duplication in the Zizania Genus.</title>
        <authorList>
            <person name="Haas M."/>
            <person name="Kono T."/>
            <person name="Macchietto M."/>
            <person name="Millas R."/>
            <person name="McGilp L."/>
            <person name="Shao M."/>
            <person name="Duquette J."/>
            <person name="Hirsch C.N."/>
            <person name="Kimball J."/>
        </authorList>
    </citation>
    <scope>NUCLEOTIDE SEQUENCE</scope>
    <source>
        <tissue evidence="3">Fresh leaf tissue</tissue>
    </source>
</reference>
<dbReference type="EMBL" id="JAAALK010000081">
    <property type="protein sequence ID" value="KAG8089430.1"/>
    <property type="molecule type" value="Genomic_DNA"/>
</dbReference>
<proteinExistence type="inferred from homology"/>
<dbReference type="Proteomes" id="UP000729402">
    <property type="component" value="Unassembled WGS sequence"/>
</dbReference>
<comment type="similarity">
    <text evidence="1">Belongs to the multicopper oxidase family.</text>
</comment>
<sequence length="121" mass="13040">MPWRGGPGQRGPGAGVARAEVRCGVQGRRRGAAWRGGAARGGVRAERGDGDDGVVSCRCCVAAENQPIHIHGYDFHILAEGFGYFDPKQDAEKFNLVDPPQRNIVAVLVNSWSIIRFVAEP</sequence>
<evidence type="ECO:0000313" key="4">
    <source>
        <dbReference type="Proteomes" id="UP000729402"/>
    </source>
</evidence>
<evidence type="ECO:0000256" key="1">
    <source>
        <dbReference type="ARBA" id="ARBA00010609"/>
    </source>
</evidence>
<dbReference type="AlphaFoldDB" id="A0A8J5WEG5"/>
<protein>
    <recommendedName>
        <fullName evidence="2">Plastocyanin-like domain-containing protein</fullName>
    </recommendedName>
</protein>
<dbReference type="PANTHER" id="PTHR11709">
    <property type="entry name" value="MULTI-COPPER OXIDASE"/>
    <property type="match status" value="1"/>
</dbReference>
<dbReference type="InterPro" id="IPR045087">
    <property type="entry name" value="Cu-oxidase_fam"/>
</dbReference>
<dbReference type="GO" id="GO:0016491">
    <property type="term" value="F:oxidoreductase activity"/>
    <property type="evidence" value="ECO:0007669"/>
    <property type="project" value="InterPro"/>
</dbReference>
<dbReference type="Pfam" id="PF07731">
    <property type="entry name" value="Cu-oxidase_2"/>
    <property type="match status" value="1"/>
</dbReference>
<gene>
    <name evidence="3" type="ORF">GUJ93_ZPchr0011g27826</name>
</gene>
<name>A0A8J5WEG5_ZIZPA</name>
<keyword evidence="4" id="KW-1185">Reference proteome</keyword>
<evidence type="ECO:0000313" key="3">
    <source>
        <dbReference type="EMBL" id="KAG8089430.1"/>
    </source>
</evidence>
<dbReference type="GO" id="GO:0005507">
    <property type="term" value="F:copper ion binding"/>
    <property type="evidence" value="ECO:0007669"/>
    <property type="project" value="InterPro"/>
</dbReference>
<organism evidence="3 4">
    <name type="scientific">Zizania palustris</name>
    <name type="common">Northern wild rice</name>
    <dbReference type="NCBI Taxonomy" id="103762"/>
    <lineage>
        <taxon>Eukaryota</taxon>
        <taxon>Viridiplantae</taxon>
        <taxon>Streptophyta</taxon>
        <taxon>Embryophyta</taxon>
        <taxon>Tracheophyta</taxon>
        <taxon>Spermatophyta</taxon>
        <taxon>Magnoliopsida</taxon>
        <taxon>Liliopsida</taxon>
        <taxon>Poales</taxon>
        <taxon>Poaceae</taxon>
        <taxon>BOP clade</taxon>
        <taxon>Oryzoideae</taxon>
        <taxon>Oryzeae</taxon>
        <taxon>Zizaniinae</taxon>
        <taxon>Zizania</taxon>
    </lineage>
</organism>
<dbReference type="InterPro" id="IPR011706">
    <property type="entry name" value="Cu-oxidase_C"/>
</dbReference>
<evidence type="ECO:0000259" key="2">
    <source>
        <dbReference type="Pfam" id="PF07731"/>
    </source>
</evidence>
<dbReference type="OrthoDB" id="691768at2759"/>
<comment type="caution">
    <text evidence="3">The sequence shown here is derived from an EMBL/GenBank/DDBJ whole genome shotgun (WGS) entry which is preliminary data.</text>
</comment>
<reference evidence="3" key="2">
    <citation type="submission" date="2021-02" db="EMBL/GenBank/DDBJ databases">
        <authorList>
            <person name="Kimball J.A."/>
            <person name="Haas M.W."/>
            <person name="Macchietto M."/>
            <person name="Kono T."/>
            <person name="Duquette J."/>
            <person name="Shao M."/>
        </authorList>
    </citation>
    <scope>NUCLEOTIDE SEQUENCE</scope>
    <source>
        <tissue evidence="3">Fresh leaf tissue</tissue>
    </source>
</reference>
<feature type="domain" description="Plastocyanin-like" evidence="2">
    <location>
        <begin position="65"/>
        <end position="119"/>
    </location>
</feature>
<accession>A0A8J5WEG5</accession>
<dbReference type="PANTHER" id="PTHR11709:SF431">
    <property type="entry name" value="LACCASE-5"/>
    <property type="match status" value="1"/>
</dbReference>